<name>A0A7Z8YD26_CAPOC</name>
<evidence type="ECO:0000313" key="2">
    <source>
        <dbReference type="Proteomes" id="UP000276733"/>
    </source>
</evidence>
<sequence>MKRFRMFAGPNGSGKSTLIEDVKKVCHIGYFINADIIEAQLKAKGFIDCEDYLPVKVTQEEWFTFLTTTIENKKIELSALEGLRLVDNILVSATTFFDSYVAAVIADFFRNRLLQTESTFSFETVMSHPSKVDFLKKAKAKGFKTYLYFVGTQDPSINIERVGLRVSKGGHSVLADKVTHRYYRSMEQLAEAFLLVDRAYIFDNTLSNSRFLLLEKDGNEVKMHLETVPEWVYTYLLEKIDV</sequence>
<dbReference type="InterPro" id="IPR027417">
    <property type="entry name" value="P-loop_NTPase"/>
</dbReference>
<gene>
    <name evidence="1" type="ORF">NCTC11458_00999</name>
</gene>
<dbReference type="RefSeq" id="WP_258868755.1">
    <property type="nucleotide sequence ID" value="NZ_UYIQ01000001.1"/>
</dbReference>
<dbReference type="PANTHER" id="PTHR39206:SF1">
    <property type="entry name" value="SLL8004 PROTEIN"/>
    <property type="match status" value="1"/>
</dbReference>
<dbReference type="AlphaFoldDB" id="A0A7Z8YD26"/>
<reference evidence="1 2" key="1">
    <citation type="submission" date="2018-11" db="EMBL/GenBank/DDBJ databases">
        <authorList>
            <consortium name="Pathogen Informatics"/>
        </authorList>
    </citation>
    <scope>NUCLEOTIDE SEQUENCE [LARGE SCALE GENOMIC DNA]</scope>
    <source>
        <strain evidence="1 2">NCTC11458</strain>
    </source>
</reference>
<organism evidence="1 2">
    <name type="scientific">Capnocytophaga ochracea</name>
    <dbReference type="NCBI Taxonomy" id="1018"/>
    <lineage>
        <taxon>Bacteria</taxon>
        <taxon>Pseudomonadati</taxon>
        <taxon>Bacteroidota</taxon>
        <taxon>Flavobacteriia</taxon>
        <taxon>Flavobacteriales</taxon>
        <taxon>Flavobacteriaceae</taxon>
        <taxon>Capnocytophaga</taxon>
    </lineage>
</organism>
<dbReference type="Proteomes" id="UP000276733">
    <property type="component" value="Unassembled WGS sequence"/>
</dbReference>
<accession>A0A7Z8YD26</accession>
<dbReference type="PANTHER" id="PTHR39206">
    <property type="entry name" value="SLL8004 PROTEIN"/>
    <property type="match status" value="1"/>
</dbReference>
<protein>
    <submittedName>
        <fullName evidence="1">Uncharacterized protein conserved in bacteria</fullName>
    </submittedName>
</protein>
<evidence type="ECO:0000313" key="1">
    <source>
        <dbReference type="EMBL" id="VDG81706.1"/>
    </source>
</evidence>
<dbReference type="EMBL" id="UYIQ01000001">
    <property type="protein sequence ID" value="VDG81706.1"/>
    <property type="molecule type" value="Genomic_DNA"/>
</dbReference>
<dbReference type="SUPFAM" id="SSF52540">
    <property type="entry name" value="P-loop containing nucleoside triphosphate hydrolases"/>
    <property type="match status" value="1"/>
</dbReference>
<proteinExistence type="predicted"/>
<comment type="caution">
    <text evidence="1">The sequence shown here is derived from an EMBL/GenBank/DDBJ whole genome shotgun (WGS) entry which is preliminary data.</text>
</comment>
<dbReference type="Gene3D" id="3.40.50.300">
    <property type="entry name" value="P-loop containing nucleotide triphosphate hydrolases"/>
    <property type="match status" value="1"/>
</dbReference>